<feature type="region of interest" description="Disordered" evidence="1">
    <location>
        <begin position="194"/>
        <end position="218"/>
    </location>
</feature>
<evidence type="ECO:0000313" key="4">
    <source>
        <dbReference type="Proteomes" id="UP000634229"/>
    </source>
</evidence>
<name>A0ABS1N5L8_9ACTN</name>
<dbReference type="NCBIfam" id="NF033537">
    <property type="entry name" value="lasso_biosyn_B2"/>
    <property type="match status" value="1"/>
</dbReference>
<feature type="domain" description="Microcin J25-processing protein McjB C-terminal" evidence="2">
    <location>
        <begin position="88"/>
        <end position="201"/>
    </location>
</feature>
<dbReference type="Proteomes" id="UP000634229">
    <property type="component" value="Unassembled WGS sequence"/>
</dbReference>
<protein>
    <submittedName>
        <fullName evidence="3">Lasso peptide biosynthesis B2 protein</fullName>
    </submittedName>
</protein>
<keyword evidence="4" id="KW-1185">Reference proteome</keyword>
<reference evidence="3 4" key="1">
    <citation type="submission" date="2021-01" db="EMBL/GenBank/DDBJ databases">
        <title>WGS of actinomycetes isolated from Thailand.</title>
        <authorList>
            <person name="Thawai C."/>
        </authorList>
    </citation>
    <scope>NUCLEOTIDE SEQUENCE [LARGE SCALE GENOMIC DNA]</scope>
    <source>
        <strain evidence="3 4">CA1R205</strain>
    </source>
</reference>
<evidence type="ECO:0000259" key="2">
    <source>
        <dbReference type="Pfam" id="PF13471"/>
    </source>
</evidence>
<sequence length="218" mass="23104">MDHTGSGGCTVSGARTVAALTAHACVLIDYDTGRTELHPASAEAAAMGAAVVRLDDAAPSWGTIEVPAVLPGRTPVPLWWRMGAVPAVLLTSAAKVFGHRGRRFSRLVRLACCGRSLPPATRRQARYAVRAVRWASRVIPGRWACLEQSTAAAVLLAAVGRRAEWRHGVATDPVRLHAWIADPRGVPVEEPADTALYNPTYTPDGPGPAIEGRNGEVP</sequence>
<organism evidence="3 4">
    <name type="scientific">Streptomyces coffeae</name>
    <dbReference type="NCBI Taxonomy" id="621382"/>
    <lineage>
        <taxon>Bacteria</taxon>
        <taxon>Bacillati</taxon>
        <taxon>Actinomycetota</taxon>
        <taxon>Actinomycetes</taxon>
        <taxon>Kitasatosporales</taxon>
        <taxon>Streptomycetaceae</taxon>
        <taxon>Streptomyces</taxon>
    </lineage>
</organism>
<comment type="caution">
    <text evidence="3">The sequence shown here is derived from an EMBL/GenBank/DDBJ whole genome shotgun (WGS) entry which is preliminary data.</text>
</comment>
<dbReference type="EMBL" id="JAERRF010000001">
    <property type="protein sequence ID" value="MBL1095376.1"/>
    <property type="molecule type" value="Genomic_DNA"/>
</dbReference>
<dbReference type="Pfam" id="PF13471">
    <property type="entry name" value="Transglut_core3"/>
    <property type="match status" value="1"/>
</dbReference>
<evidence type="ECO:0000256" key="1">
    <source>
        <dbReference type="SAM" id="MobiDB-lite"/>
    </source>
</evidence>
<proteinExistence type="predicted"/>
<accession>A0ABS1N5L8</accession>
<dbReference type="InterPro" id="IPR032708">
    <property type="entry name" value="McjB_C"/>
</dbReference>
<dbReference type="InterPro" id="IPR053521">
    <property type="entry name" value="McjB-like"/>
</dbReference>
<gene>
    <name evidence="3" type="ORF">JK363_01540</name>
</gene>
<evidence type="ECO:0000313" key="3">
    <source>
        <dbReference type="EMBL" id="MBL1095376.1"/>
    </source>
</evidence>